<dbReference type="RefSeq" id="WP_075057968.1">
    <property type="nucleotide sequence ID" value="NZ_CP012357.1"/>
</dbReference>
<dbReference type="NCBIfam" id="TIGR00282">
    <property type="entry name" value="TIGR00282 family metallophosphoesterase"/>
    <property type="match status" value="1"/>
</dbReference>
<feature type="binding site" evidence="2">
    <location>
        <position position="175"/>
    </location>
    <ligand>
        <name>Fe cation</name>
        <dbReference type="ChEBI" id="CHEBI:24875"/>
        <label>1</label>
    </ligand>
</feature>
<dbReference type="KEGG" id="sll:SLITO_v1c02100"/>
<evidence type="ECO:0000256" key="1">
    <source>
        <dbReference type="PIRSR" id="PIRSR004789-50"/>
    </source>
</evidence>
<protein>
    <submittedName>
        <fullName evidence="3">Putative metallophosphatase</fullName>
    </submittedName>
</protein>
<dbReference type="PIRSF" id="PIRSF004789">
    <property type="entry name" value="DR1281"/>
    <property type="match status" value="1"/>
</dbReference>
<dbReference type="EMBL" id="CP012357">
    <property type="protein sequence ID" value="AKX33871.1"/>
    <property type="molecule type" value="Genomic_DNA"/>
</dbReference>
<dbReference type="GO" id="GO:0004113">
    <property type="term" value="F:2',3'-cyclic-nucleotide 3'-phosphodiesterase activity"/>
    <property type="evidence" value="ECO:0007669"/>
    <property type="project" value="TreeGrafter"/>
</dbReference>
<feature type="binding site" evidence="2">
    <location>
        <position position="148"/>
    </location>
    <ligand>
        <name>Fe cation</name>
        <dbReference type="ChEBI" id="CHEBI:24875"/>
        <label>2</label>
    </ligand>
</feature>
<accession>A0A0K1W107</accession>
<feature type="active site" description="Proton donor" evidence="1">
    <location>
        <position position="68"/>
    </location>
</feature>
<dbReference type="STRING" id="216942.SLITO_v1c02100"/>
<feature type="binding site" evidence="2">
    <location>
        <position position="39"/>
    </location>
    <ligand>
        <name>Fe cation</name>
        <dbReference type="ChEBI" id="CHEBI:24875"/>
        <label>1</label>
    </ligand>
</feature>
<evidence type="ECO:0000313" key="4">
    <source>
        <dbReference type="Proteomes" id="UP000067476"/>
    </source>
</evidence>
<sequence length="255" mass="28597">MNILFIGDIFSSPGRDVLSNKLNIIVKKHQIDFIIANGENISHGKGINKNHYNFLKQLKINVITSGNHIFKQKETLEYISNSKDLLRPLNMNKSLPGLGTNIFKFKDKEIRVTNLMGQVFMDNVNNPYEAFDEIIFKDTSNIHIVDFHAEASAEKLAFAFNYDGKVTAILGTHTHIQTADERIMPNGTAYITDVGMTGSFDSVIGVNPEEVIIKEKLGLQTKFVPSTKPAKISAVIIKIDDTNNKVINISRINEY</sequence>
<gene>
    <name evidence="3" type="ORF">SLITO_v1c02100</name>
</gene>
<dbReference type="SUPFAM" id="SSF56300">
    <property type="entry name" value="Metallo-dependent phosphatases"/>
    <property type="match status" value="1"/>
</dbReference>
<dbReference type="InterPro" id="IPR029052">
    <property type="entry name" value="Metallo-depent_PP-like"/>
</dbReference>
<feature type="binding site" evidence="2">
    <location>
        <position position="40"/>
    </location>
    <ligand>
        <name>Fe cation</name>
        <dbReference type="ChEBI" id="CHEBI:24875"/>
        <label>1</label>
    </ligand>
</feature>
<dbReference type="CDD" id="cd07382">
    <property type="entry name" value="MPP_DR1281"/>
    <property type="match status" value="1"/>
</dbReference>
<evidence type="ECO:0000313" key="3">
    <source>
        <dbReference type="EMBL" id="AKX33871.1"/>
    </source>
</evidence>
<dbReference type="Proteomes" id="UP000067476">
    <property type="component" value="Chromosome"/>
</dbReference>
<dbReference type="PANTHER" id="PTHR36303">
    <property type="entry name" value="2',3'-CYCLIC-NUCLEOTIDE 2'-PHOSPHODIESTERASE"/>
    <property type="match status" value="1"/>
</dbReference>
<organism evidence="3 4">
    <name type="scientific">Spiroplasma litorale</name>
    <dbReference type="NCBI Taxonomy" id="216942"/>
    <lineage>
        <taxon>Bacteria</taxon>
        <taxon>Bacillati</taxon>
        <taxon>Mycoplasmatota</taxon>
        <taxon>Mollicutes</taxon>
        <taxon>Entomoplasmatales</taxon>
        <taxon>Spiroplasmataceae</taxon>
        <taxon>Spiroplasma</taxon>
    </lineage>
</organism>
<dbReference type="PATRIC" id="fig|216942.3.peg.210"/>
<dbReference type="AlphaFoldDB" id="A0A0K1W107"/>
<feature type="binding site" evidence="2">
    <location>
        <position position="67"/>
    </location>
    <ligand>
        <name>Fe cation</name>
        <dbReference type="ChEBI" id="CHEBI:24875"/>
        <label>2</label>
    </ligand>
</feature>
<name>A0A0K1W107_9MOLU</name>
<keyword evidence="2" id="KW-0479">Metal-binding</keyword>
<feature type="binding site" evidence="2">
    <location>
        <position position="39"/>
    </location>
    <ligand>
        <name>Fe cation</name>
        <dbReference type="ChEBI" id="CHEBI:24875"/>
        <label>2</label>
    </ligand>
</feature>
<dbReference type="GO" id="GO:0046872">
    <property type="term" value="F:metal ion binding"/>
    <property type="evidence" value="ECO:0007669"/>
    <property type="project" value="UniProtKB-KW"/>
</dbReference>
<evidence type="ECO:0000256" key="2">
    <source>
        <dbReference type="PIRSR" id="PIRSR004789-51"/>
    </source>
</evidence>
<feature type="binding site" evidence="2">
    <location>
        <position position="8"/>
    </location>
    <ligand>
        <name>Fe cation</name>
        <dbReference type="ChEBI" id="CHEBI:24875"/>
        <label>1</label>
    </ligand>
</feature>
<dbReference type="PANTHER" id="PTHR36303:SF1">
    <property type="entry name" value="2',3'-CYCLIC-NUCLEOTIDE 2'-PHOSPHODIESTERASE"/>
    <property type="match status" value="1"/>
</dbReference>
<dbReference type="Gene3D" id="3.60.21.10">
    <property type="match status" value="1"/>
</dbReference>
<feature type="binding site" evidence="2">
    <location>
        <position position="173"/>
    </location>
    <ligand>
        <name>Fe cation</name>
        <dbReference type="ChEBI" id="CHEBI:24875"/>
        <label>2</label>
    </ligand>
</feature>
<dbReference type="Pfam" id="PF13277">
    <property type="entry name" value="YmdB"/>
    <property type="match status" value="1"/>
</dbReference>
<keyword evidence="4" id="KW-1185">Reference proteome</keyword>
<dbReference type="InterPro" id="IPR005235">
    <property type="entry name" value="YmdB-like"/>
</dbReference>
<proteinExistence type="predicted"/>
<dbReference type="OrthoDB" id="9801109at2"/>
<reference evidence="3 4" key="1">
    <citation type="journal article" date="2015" name="Genome Announc.">
        <title>Complete Genome Sequence of Spiroplasma litorale TN-1T (DSM 21781), a Bacterium Isolated from a Green-Eyed Horsefly (Tabanus nigrovittatus).</title>
        <authorList>
            <person name="Lo W.S."/>
            <person name="Lai Y.C."/>
            <person name="Lien Y.W."/>
            <person name="Wang T.H."/>
            <person name="Kuo C.H."/>
        </authorList>
    </citation>
    <scope>NUCLEOTIDE SEQUENCE [LARGE SCALE GENOMIC DNA]</scope>
    <source>
        <strain evidence="3 4">TN-1</strain>
    </source>
</reference>